<dbReference type="GO" id="GO:0046872">
    <property type="term" value="F:metal ion binding"/>
    <property type="evidence" value="ECO:0007669"/>
    <property type="project" value="UniProtKB-KW"/>
</dbReference>
<feature type="chain" id="PRO_5020276162" evidence="5">
    <location>
        <begin position="20"/>
        <end position="122"/>
    </location>
</feature>
<name>A0A4P6WVC5_HYDPS</name>
<keyword evidence="5" id="KW-0732">Signal</keyword>
<reference evidence="7 8" key="1">
    <citation type="submission" date="2019-03" db="EMBL/GenBank/DDBJ databases">
        <authorList>
            <person name="Sebastian G."/>
            <person name="Baumann P."/>
            <person name="Ruckert C."/>
            <person name="Kalinowski J."/>
            <person name="Nebel B."/>
            <person name="Takors R."/>
            <person name="Blombach B."/>
        </authorList>
    </citation>
    <scope>NUCLEOTIDE SEQUENCE [LARGE SCALE GENOMIC DNA]</scope>
    <source>
        <strain evidence="7 8">DSM 1084</strain>
    </source>
</reference>
<evidence type="ECO:0000313" key="8">
    <source>
        <dbReference type="Proteomes" id="UP000293912"/>
    </source>
</evidence>
<gene>
    <name evidence="7" type="primary">petJ1</name>
    <name evidence="7" type="ORF">HPF_00415</name>
</gene>
<dbReference type="Pfam" id="PF13442">
    <property type="entry name" value="Cytochrome_CBB3"/>
    <property type="match status" value="1"/>
</dbReference>
<evidence type="ECO:0000259" key="6">
    <source>
        <dbReference type="PROSITE" id="PS51007"/>
    </source>
</evidence>
<keyword evidence="8" id="KW-1185">Reference proteome</keyword>
<protein>
    <submittedName>
        <fullName evidence="7">Cytochrome c6</fullName>
    </submittedName>
</protein>
<dbReference type="EMBL" id="CP037867">
    <property type="protein sequence ID" value="QBM26118.1"/>
    <property type="molecule type" value="Genomic_DNA"/>
</dbReference>
<accession>A0A4P6WVC5</accession>
<evidence type="ECO:0000256" key="2">
    <source>
        <dbReference type="ARBA" id="ARBA00022723"/>
    </source>
</evidence>
<feature type="signal peptide" evidence="5">
    <location>
        <begin position="1"/>
        <end position="19"/>
    </location>
</feature>
<dbReference type="AlphaFoldDB" id="A0A4P6WVC5"/>
<evidence type="ECO:0000313" key="7">
    <source>
        <dbReference type="EMBL" id="QBM26118.1"/>
    </source>
</evidence>
<dbReference type="Proteomes" id="UP000293912">
    <property type="component" value="Chromosome"/>
</dbReference>
<keyword evidence="2 4" id="KW-0479">Metal-binding</keyword>
<dbReference type="SUPFAM" id="SSF46626">
    <property type="entry name" value="Cytochrome c"/>
    <property type="match status" value="1"/>
</dbReference>
<keyword evidence="1 4" id="KW-0349">Heme</keyword>
<dbReference type="PROSITE" id="PS51007">
    <property type="entry name" value="CYTC"/>
    <property type="match status" value="1"/>
</dbReference>
<organism evidence="7 8">
    <name type="scientific">Hydrogenophaga pseudoflava</name>
    <name type="common">Pseudomonas carboxydoflava</name>
    <dbReference type="NCBI Taxonomy" id="47421"/>
    <lineage>
        <taxon>Bacteria</taxon>
        <taxon>Pseudomonadati</taxon>
        <taxon>Pseudomonadota</taxon>
        <taxon>Betaproteobacteria</taxon>
        <taxon>Burkholderiales</taxon>
        <taxon>Comamonadaceae</taxon>
        <taxon>Hydrogenophaga</taxon>
    </lineage>
</organism>
<proteinExistence type="predicted"/>
<dbReference type="GO" id="GO:0009055">
    <property type="term" value="F:electron transfer activity"/>
    <property type="evidence" value="ECO:0007669"/>
    <property type="project" value="InterPro"/>
</dbReference>
<sequence precursor="true">MRWREPILCALALTGAALAQSNTVPAQTLPVEIPPAAPFTAEAVEKGREQFHRTCAQCHGRNMVNAGTTVYDLRKFPTEQRERFYNSVTNGKGNMPSFKGALEPEAIELLWNYVATRGGKEL</sequence>
<dbReference type="GO" id="GO:0020037">
    <property type="term" value="F:heme binding"/>
    <property type="evidence" value="ECO:0007669"/>
    <property type="project" value="InterPro"/>
</dbReference>
<dbReference type="Gene3D" id="1.10.760.10">
    <property type="entry name" value="Cytochrome c-like domain"/>
    <property type="match status" value="1"/>
</dbReference>
<evidence type="ECO:0000256" key="4">
    <source>
        <dbReference type="PROSITE-ProRule" id="PRU00433"/>
    </source>
</evidence>
<keyword evidence="3 4" id="KW-0408">Iron</keyword>
<evidence type="ECO:0000256" key="5">
    <source>
        <dbReference type="SAM" id="SignalP"/>
    </source>
</evidence>
<dbReference type="KEGG" id="hpse:HPF_00415"/>
<dbReference type="InterPro" id="IPR036909">
    <property type="entry name" value="Cyt_c-like_dom_sf"/>
</dbReference>
<feature type="domain" description="Cytochrome c" evidence="6">
    <location>
        <begin position="42"/>
        <end position="118"/>
    </location>
</feature>
<evidence type="ECO:0000256" key="3">
    <source>
        <dbReference type="ARBA" id="ARBA00023004"/>
    </source>
</evidence>
<evidence type="ECO:0000256" key="1">
    <source>
        <dbReference type="ARBA" id="ARBA00022617"/>
    </source>
</evidence>
<dbReference type="RefSeq" id="WP_066152028.1">
    <property type="nucleotide sequence ID" value="NZ_CP037867.1"/>
</dbReference>
<dbReference type="InterPro" id="IPR009056">
    <property type="entry name" value="Cyt_c-like_dom"/>
</dbReference>